<dbReference type="EMBL" id="CP000975">
    <property type="protein sequence ID" value="ACD83038.1"/>
    <property type="molecule type" value="Genomic_DNA"/>
</dbReference>
<protein>
    <submittedName>
        <fullName evidence="1">Uncharacterized protein</fullName>
    </submittedName>
</protein>
<dbReference type="Proteomes" id="UP000009149">
    <property type="component" value="Chromosome"/>
</dbReference>
<gene>
    <name evidence="1" type="ordered locus">Minf_0983</name>
</gene>
<dbReference type="KEGG" id="min:Minf_0983"/>
<dbReference type="HOGENOM" id="CLU_3154729_0_0_0"/>
<evidence type="ECO:0000313" key="1">
    <source>
        <dbReference type="EMBL" id="ACD83038.1"/>
    </source>
</evidence>
<dbReference type="STRING" id="481448.Minf_0983"/>
<reference evidence="1 2" key="1">
    <citation type="journal article" date="2008" name="Biol. Direct">
        <title>Complete genome sequence of the extremely acidophilic methanotroph isolate V4, Methylacidiphilum infernorum, a representative of the bacterial phylum Verrucomicrobia.</title>
        <authorList>
            <person name="Hou S."/>
            <person name="Makarova K.S."/>
            <person name="Saw J.H."/>
            <person name="Senin P."/>
            <person name="Ly B.V."/>
            <person name="Zhou Z."/>
            <person name="Ren Y."/>
            <person name="Wang J."/>
            <person name="Galperin M.Y."/>
            <person name="Omelchenko M.V."/>
            <person name="Wolf Y.I."/>
            <person name="Yutin N."/>
            <person name="Koonin E.V."/>
            <person name="Stott M.B."/>
            <person name="Mountain B.W."/>
            <person name="Crowe M.A."/>
            <person name="Smirnova A.V."/>
            <person name="Dunfield P.F."/>
            <person name="Feng L."/>
            <person name="Wang L."/>
            <person name="Alam M."/>
        </authorList>
    </citation>
    <scope>NUCLEOTIDE SEQUENCE [LARGE SCALE GENOMIC DNA]</scope>
    <source>
        <strain evidence="2">Isolate V4</strain>
    </source>
</reference>
<accession>B3DUN5</accession>
<dbReference type="AlphaFoldDB" id="B3DUN5"/>
<evidence type="ECO:0000313" key="2">
    <source>
        <dbReference type="Proteomes" id="UP000009149"/>
    </source>
</evidence>
<proteinExistence type="predicted"/>
<organism evidence="1 2">
    <name type="scientific">Methylacidiphilum infernorum (isolate V4)</name>
    <name type="common">Methylokorus infernorum (strain V4)</name>
    <dbReference type="NCBI Taxonomy" id="481448"/>
    <lineage>
        <taxon>Bacteria</taxon>
        <taxon>Pseudomonadati</taxon>
        <taxon>Verrucomicrobiota</taxon>
        <taxon>Methylacidiphilae</taxon>
        <taxon>Methylacidiphilales</taxon>
        <taxon>Methylacidiphilaceae</taxon>
        <taxon>Methylacidiphilum (ex Ratnadevi et al. 2023)</taxon>
    </lineage>
</organism>
<name>B3DUN5_METI4</name>
<sequence length="48" mass="5822">MGIAHRLFFRWTWFRWMGKKNEKFIKIGRKNTASFTAKHCCDQNPGYI</sequence>